<reference evidence="1" key="1">
    <citation type="submission" date="2014-11" db="EMBL/GenBank/DDBJ databases">
        <authorList>
            <person name="Amaro Gonzalez C."/>
        </authorList>
    </citation>
    <scope>NUCLEOTIDE SEQUENCE</scope>
</reference>
<sequence>MTDPCKYAQTDSFCKSDVKPVTVFVLKK</sequence>
<protein>
    <submittedName>
        <fullName evidence="1">Uncharacterized protein</fullName>
    </submittedName>
</protein>
<dbReference type="AlphaFoldDB" id="A0A0E9XW54"/>
<proteinExistence type="predicted"/>
<evidence type="ECO:0000313" key="1">
    <source>
        <dbReference type="EMBL" id="JAI06647.1"/>
    </source>
</evidence>
<accession>A0A0E9XW54</accession>
<reference evidence="1" key="2">
    <citation type="journal article" date="2015" name="Fish Shellfish Immunol.">
        <title>Early steps in the European eel (Anguilla anguilla)-Vibrio vulnificus interaction in the gills: Role of the RtxA13 toxin.</title>
        <authorList>
            <person name="Callol A."/>
            <person name="Pajuelo D."/>
            <person name="Ebbesson L."/>
            <person name="Teles M."/>
            <person name="MacKenzie S."/>
            <person name="Amaro C."/>
        </authorList>
    </citation>
    <scope>NUCLEOTIDE SEQUENCE</scope>
</reference>
<dbReference type="EMBL" id="GBXM01001931">
    <property type="protein sequence ID" value="JAI06647.1"/>
    <property type="molecule type" value="Transcribed_RNA"/>
</dbReference>
<name>A0A0E9XW54_ANGAN</name>
<organism evidence="1">
    <name type="scientific">Anguilla anguilla</name>
    <name type="common">European freshwater eel</name>
    <name type="synonym">Muraena anguilla</name>
    <dbReference type="NCBI Taxonomy" id="7936"/>
    <lineage>
        <taxon>Eukaryota</taxon>
        <taxon>Metazoa</taxon>
        <taxon>Chordata</taxon>
        <taxon>Craniata</taxon>
        <taxon>Vertebrata</taxon>
        <taxon>Euteleostomi</taxon>
        <taxon>Actinopterygii</taxon>
        <taxon>Neopterygii</taxon>
        <taxon>Teleostei</taxon>
        <taxon>Anguilliformes</taxon>
        <taxon>Anguillidae</taxon>
        <taxon>Anguilla</taxon>
    </lineage>
</organism>